<name>A0AAV5LF50_9ROSI</name>
<feature type="domain" description="Transposase-associated" evidence="2">
    <location>
        <begin position="3"/>
        <end position="76"/>
    </location>
</feature>
<evidence type="ECO:0000256" key="1">
    <source>
        <dbReference type="SAM" id="MobiDB-lite"/>
    </source>
</evidence>
<organism evidence="3 4">
    <name type="scientific">Rubroshorea leprosula</name>
    <dbReference type="NCBI Taxonomy" id="152421"/>
    <lineage>
        <taxon>Eukaryota</taxon>
        <taxon>Viridiplantae</taxon>
        <taxon>Streptophyta</taxon>
        <taxon>Embryophyta</taxon>
        <taxon>Tracheophyta</taxon>
        <taxon>Spermatophyta</taxon>
        <taxon>Magnoliopsida</taxon>
        <taxon>eudicotyledons</taxon>
        <taxon>Gunneridae</taxon>
        <taxon>Pentapetalae</taxon>
        <taxon>rosids</taxon>
        <taxon>malvids</taxon>
        <taxon>Malvales</taxon>
        <taxon>Dipterocarpaceae</taxon>
        <taxon>Rubroshorea</taxon>
    </lineage>
</organism>
<evidence type="ECO:0000313" key="3">
    <source>
        <dbReference type="EMBL" id="GKV35516.1"/>
    </source>
</evidence>
<gene>
    <name evidence="3" type="ORF">SLEP1_g43774</name>
</gene>
<comment type="caution">
    <text evidence="3">The sequence shown here is derived from an EMBL/GenBank/DDBJ whole genome shotgun (WGS) entry which is preliminary data.</text>
</comment>
<dbReference type="Proteomes" id="UP001054252">
    <property type="component" value="Unassembled WGS sequence"/>
</dbReference>
<accession>A0AAV5LF50</accession>
<dbReference type="EMBL" id="BPVZ01000111">
    <property type="protein sequence ID" value="GKV35516.1"/>
    <property type="molecule type" value="Genomic_DNA"/>
</dbReference>
<protein>
    <recommendedName>
        <fullName evidence="2">Transposase-associated domain-containing protein</fullName>
    </recommendedName>
</protein>
<dbReference type="AlphaFoldDB" id="A0AAV5LF50"/>
<evidence type="ECO:0000313" key="4">
    <source>
        <dbReference type="Proteomes" id="UP001054252"/>
    </source>
</evidence>
<keyword evidence="4" id="KW-1185">Reference proteome</keyword>
<reference evidence="3 4" key="1">
    <citation type="journal article" date="2021" name="Commun. Biol.">
        <title>The genome of Shorea leprosula (Dipterocarpaceae) highlights the ecological relevance of drought in aseasonal tropical rainforests.</title>
        <authorList>
            <person name="Ng K.K.S."/>
            <person name="Kobayashi M.J."/>
            <person name="Fawcett J.A."/>
            <person name="Hatakeyama M."/>
            <person name="Paape T."/>
            <person name="Ng C.H."/>
            <person name="Ang C.C."/>
            <person name="Tnah L.H."/>
            <person name="Lee C.T."/>
            <person name="Nishiyama T."/>
            <person name="Sese J."/>
            <person name="O'Brien M.J."/>
            <person name="Copetti D."/>
            <person name="Mohd Noor M.I."/>
            <person name="Ong R.C."/>
            <person name="Putra M."/>
            <person name="Sireger I.Z."/>
            <person name="Indrioko S."/>
            <person name="Kosugi Y."/>
            <person name="Izuno A."/>
            <person name="Isagi Y."/>
            <person name="Lee S.L."/>
            <person name="Shimizu K.K."/>
        </authorList>
    </citation>
    <scope>NUCLEOTIDE SEQUENCE [LARGE SCALE GENOMIC DNA]</scope>
    <source>
        <strain evidence="3">214</strain>
    </source>
</reference>
<dbReference type="Pfam" id="PF13963">
    <property type="entry name" value="Transpos_assoc"/>
    <property type="match status" value="1"/>
</dbReference>
<feature type="region of interest" description="Disordered" evidence="1">
    <location>
        <begin position="116"/>
        <end position="136"/>
    </location>
</feature>
<evidence type="ECO:0000259" key="2">
    <source>
        <dbReference type="Pfam" id="PF13963"/>
    </source>
</evidence>
<proteinExistence type="predicted"/>
<dbReference type="InterPro" id="IPR029480">
    <property type="entry name" value="Transpos_assoc"/>
</dbReference>
<sequence>MDKSWISLEKRKSLRYERGALGFIEFASKQQTKDGKIKCPCTICGNVIELSKEEVFDHIICKGFLRGYVHWVWHGEGIGSSTTSKGVSHKQEVGFQHDLHGLLNDAKADMNVDPVDTSTGMKDDHGKRRQGKYGSKNLKGYVQRKRMIAKSKKTASSPIKTGQLRGDQLQELMEKMVEGVAHLVSMFQVQAMHDATNSAGRAGGR</sequence>